<evidence type="ECO:0000256" key="8">
    <source>
        <dbReference type="ARBA" id="ARBA00023065"/>
    </source>
</evidence>
<dbReference type="GO" id="GO:0015379">
    <property type="term" value="F:potassium:chloride symporter activity"/>
    <property type="evidence" value="ECO:0007669"/>
    <property type="project" value="InterPro"/>
</dbReference>
<evidence type="ECO:0000313" key="11">
    <source>
        <dbReference type="EMBL" id="OSQ37003.1"/>
    </source>
</evidence>
<keyword evidence="4" id="KW-0633">Potassium transport</keyword>
<evidence type="ECO:0000313" key="12">
    <source>
        <dbReference type="Proteomes" id="UP000193391"/>
    </source>
</evidence>
<evidence type="ECO:0000256" key="6">
    <source>
        <dbReference type="ARBA" id="ARBA00022958"/>
    </source>
</evidence>
<keyword evidence="7 10" id="KW-1133">Transmembrane helix</keyword>
<evidence type="ECO:0000256" key="9">
    <source>
        <dbReference type="ARBA" id="ARBA00023136"/>
    </source>
</evidence>
<keyword evidence="2" id="KW-0813">Transport</keyword>
<keyword evidence="6" id="KW-0630">Potassium</keyword>
<reference evidence="11 12" key="1">
    <citation type="submission" date="2014-03" db="EMBL/GenBank/DDBJ databases">
        <title>The draft genome sequence of Thalassospira mesophila JCM 18969.</title>
        <authorList>
            <person name="Lai Q."/>
            <person name="Shao Z."/>
        </authorList>
    </citation>
    <scope>NUCLEOTIDE SEQUENCE [LARGE SCALE GENOMIC DNA]</scope>
    <source>
        <strain evidence="11 12">JCM 18969</strain>
    </source>
</reference>
<dbReference type="AlphaFoldDB" id="A0A1Y2KY17"/>
<dbReference type="InterPro" id="IPR003445">
    <property type="entry name" value="Cat_transpt"/>
</dbReference>
<protein>
    <submittedName>
        <fullName evidence="11">Ktr system potassium transporter B</fullName>
    </submittedName>
</protein>
<sequence length="446" mass="48126">MQISLPQISSKKFRVPPPAVLAATYAILIILGTVLLKIPGVSQPLAWSDALFTATSAVTVTGLSVVDIGSHFSLFGQIVVLVLIQLGGLGLMTFAALVLSVLGLPIDIPHRTYLREDLNQTSVGDLIRLVKVILRVVLLCELIGAILLAFVFIPDAGWAEGLWQALFHSISAFNNAGFSLFPDSLTRYATNPLLNFTVPGLLLIGGLGFSVLSDIYYVRRWQKFSLHSKLMLSGSAALILWSVASFALLEWNNPATLGHIPGIFDKIQISWFQGTTTRTAGFNTTNIAGMHDSTTLTFILLMLIGGGSTSTAGGIKVTTFIVLLLATVAFFKRRQQLHAFGRAIGLEEVLKVLALTMISMLIVAAALFVITISHDGDFLDLMFEVASAFGTVGLSRGVTTELDTLGRTVIILTMFIGRVGPLTLGFFLATRMPPRIRYPSSQIYLG</sequence>
<dbReference type="OrthoDB" id="9810952at2"/>
<feature type="transmembrane region" description="Helical" evidence="10">
    <location>
        <begin position="409"/>
        <end position="429"/>
    </location>
</feature>
<feature type="transmembrane region" description="Helical" evidence="10">
    <location>
        <begin position="50"/>
        <end position="72"/>
    </location>
</feature>
<feature type="transmembrane region" description="Helical" evidence="10">
    <location>
        <begin position="298"/>
        <end position="331"/>
    </location>
</feature>
<keyword evidence="12" id="KW-1185">Reference proteome</keyword>
<evidence type="ECO:0000256" key="5">
    <source>
        <dbReference type="ARBA" id="ARBA00022692"/>
    </source>
</evidence>
<keyword evidence="8" id="KW-0406">Ion transport</keyword>
<dbReference type="RefSeq" id="WP_085584468.1">
    <property type="nucleotide sequence ID" value="NZ_JFKA01000008.1"/>
</dbReference>
<keyword evidence="5 10" id="KW-0812">Transmembrane</keyword>
<comment type="caution">
    <text evidence="11">The sequence shown here is derived from an EMBL/GenBank/DDBJ whole genome shotgun (WGS) entry which is preliminary data.</text>
</comment>
<dbReference type="GO" id="GO:0005886">
    <property type="term" value="C:plasma membrane"/>
    <property type="evidence" value="ECO:0007669"/>
    <property type="project" value="UniProtKB-SubCell"/>
</dbReference>
<keyword evidence="3" id="KW-1003">Cell membrane</keyword>
<dbReference type="PANTHER" id="PTHR32024:SF1">
    <property type="entry name" value="KTR SYSTEM POTASSIUM UPTAKE PROTEIN B"/>
    <property type="match status" value="1"/>
</dbReference>
<dbReference type="Proteomes" id="UP000193391">
    <property type="component" value="Unassembled WGS sequence"/>
</dbReference>
<feature type="transmembrane region" description="Helical" evidence="10">
    <location>
        <begin position="132"/>
        <end position="153"/>
    </location>
</feature>
<dbReference type="Pfam" id="PF02386">
    <property type="entry name" value="TrkH"/>
    <property type="match status" value="1"/>
</dbReference>
<evidence type="ECO:0000256" key="10">
    <source>
        <dbReference type="SAM" id="Phobius"/>
    </source>
</evidence>
<dbReference type="STRING" id="1293891.TMES_16275"/>
<comment type="subcellular location">
    <subcellularLocation>
        <location evidence="1">Cell membrane</location>
        <topology evidence="1">Multi-pass membrane protein</topology>
    </subcellularLocation>
</comment>
<proteinExistence type="predicted"/>
<evidence type="ECO:0000256" key="3">
    <source>
        <dbReference type="ARBA" id="ARBA00022475"/>
    </source>
</evidence>
<dbReference type="PANTHER" id="PTHR32024">
    <property type="entry name" value="TRK SYSTEM POTASSIUM UPTAKE PROTEIN TRKG-RELATED"/>
    <property type="match status" value="1"/>
</dbReference>
<gene>
    <name evidence="11" type="ORF">TMES_16275</name>
</gene>
<evidence type="ECO:0000256" key="2">
    <source>
        <dbReference type="ARBA" id="ARBA00022448"/>
    </source>
</evidence>
<feature type="transmembrane region" description="Helical" evidence="10">
    <location>
        <begin position="20"/>
        <end position="38"/>
    </location>
</feature>
<accession>A0A1Y2KY17</accession>
<name>A0A1Y2KY17_9PROT</name>
<keyword evidence="9 10" id="KW-0472">Membrane</keyword>
<dbReference type="InterPro" id="IPR004772">
    <property type="entry name" value="TrkH"/>
</dbReference>
<evidence type="ECO:0000256" key="1">
    <source>
        <dbReference type="ARBA" id="ARBA00004651"/>
    </source>
</evidence>
<dbReference type="NCBIfam" id="TIGR00933">
    <property type="entry name" value="2a38"/>
    <property type="match status" value="1"/>
</dbReference>
<feature type="transmembrane region" description="Helical" evidence="10">
    <location>
        <begin position="352"/>
        <end position="372"/>
    </location>
</feature>
<feature type="transmembrane region" description="Helical" evidence="10">
    <location>
        <begin position="196"/>
        <end position="218"/>
    </location>
</feature>
<organism evidence="11 12">
    <name type="scientific">Thalassospira mesophila</name>
    <dbReference type="NCBI Taxonomy" id="1293891"/>
    <lineage>
        <taxon>Bacteria</taxon>
        <taxon>Pseudomonadati</taxon>
        <taxon>Pseudomonadota</taxon>
        <taxon>Alphaproteobacteria</taxon>
        <taxon>Rhodospirillales</taxon>
        <taxon>Thalassospiraceae</taxon>
        <taxon>Thalassospira</taxon>
    </lineage>
</organism>
<evidence type="ECO:0000256" key="7">
    <source>
        <dbReference type="ARBA" id="ARBA00022989"/>
    </source>
</evidence>
<feature type="transmembrane region" description="Helical" evidence="10">
    <location>
        <begin position="78"/>
        <end position="106"/>
    </location>
</feature>
<dbReference type="EMBL" id="JFKA01000008">
    <property type="protein sequence ID" value="OSQ37003.1"/>
    <property type="molecule type" value="Genomic_DNA"/>
</dbReference>
<evidence type="ECO:0000256" key="4">
    <source>
        <dbReference type="ARBA" id="ARBA00022538"/>
    </source>
</evidence>
<feature type="transmembrane region" description="Helical" evidence="10">
    <location>
        <begin position="230"/>
        <end position="249"/>
    </location>
</feature>